<evidence type="ECO:0000256" key="1">
    <source>
        <dbReference type="SAM" id="MobiDB-lite"/>
    </source>
</evidence>
<reference evidence="2" key="1">
    <citation type="submission" date="2020-07" db="EMBL/GenBank/DDBJ databases">
        <title>Multicomponent nature underlies the extraordinary mechanical properties of spider dragline silk.</title>
        <authorList>
            <person name="Kono N."/>
            <person name="Nakamura H."/>
            <person name="Mori M."/>
            <person name="Yoshida Y."/>
            <person name="Ohtoshi R."/>
            <person name="Malay A.D."/>
            <person name="Moran D.A.P."/>
            <person name="Tomita M."/>
            <person name="Numata K."/>
            <person name="Arakawa K."/>
        </authorList>
    </citation>
    <scope>NUCLEOTIDE SEQUENCE</scope>
</reference>
<feature type="compositionally biased region" description="Low complexity" evidence="1">
    <location>
        <begin position="167"/>
        <end position="177"/>
    </location>
</feature>
<protein>
    <submittedName>
        <fullName evidence="2">Uncharacterized protein</fullName>
    </submittedName>
</protein>
<evidence type="ECO:0000313" key="2">
    <source>
        <dbReference type="EMBL" id="GFQ71996.1"/>
    </source>
</evidence>
<dbReference type="EMBL" id="BMAO01001263">
    <property type="protein sequence ID" value="GFQ71996.1"/>
    <property type="molecule type" value="Genomic_DNA"/>
</dbReference>
<feature type="region of interest" description="Disordered" evidence="1">
    <location>
        <begin position="162"/>
        <end position="181"/>
    </location>
</feature>
<feature type="region of interest" description="Disordered" evidence="1">
    <location>
        <begin position="117"/>
        <end position="149"/>
    </location>
</feature>
<keyword evidence="3" id="KW-1185">Reference proteome</keyword>
<evidence type="ECO:0000313" key="3">
    <source>
        <dbReference type="Proteomes" id="UP000887116"/>
    </source>
</evidence>
<organism evidence="2 3">
    <name type="scientific">Trichonephila clavata</name>
    <name type="common">Joro spider</name>
    <name type="synonym">Nephila clavata</name>
    <dbReference type="NCBI Taxonomy" id="2740835"/>
    <lineage>
        <taxon>Eukaryota</taxon>
        <taxon>Metazoa</taxon>
        <taxon>Ecdysozoa</taxon>
        <taxon>Arthropoda</taxon>
        <taxon>Chelicerata</taxon>
        <taxon>Arachnida</taxon>
        <taxon>Araneae</taxon>
        <taxon>Araneomorphae</taxon>
        <taxon>Entelegynae</taxon>
        <taxon>Araneoidea</taxon>
        <taxon>Nephilidae</taxon>
        <taxon>Trichonephila</taxon>
    </lineage>
</organism>
<comment type="caution">
    <text evidence="2">The sequence shown here is derived from an EMBL/GenBank/DDBJ whole genome shotgun (WGS) entry which is preliminary data.</text>
</comment>
<name>A0A8X6F7Q3_TRICU</name>
<gene>
    <name evidence="2" type="ORF">TNCT_604681</name>
</gene>
<accession>A0A8X6F7Q3</accession>
<proteinExistence type="predicted"/>
<feature type="compositionally biased region" description="Low complexity" evidence="1">
    <location>
        <begin position="123"/>
        <end position="132"/>
    </location>
</feature>
<sequence length="221" mass="24504">MDLNDGDISYERFLMDNLHNTDNLLERCLSTKTCSSLTLTGGVSDAEESTDSFIQADEGFFNETLHNDDENMLEILNAVLKPHDLEHFNNKNSSMGDHASTDSIAISLIDAAVQCTPAERNGSPTSTTPSSSFTNVTEMQSFNDSDDPKDFDDFSVNSFKSDRDMDSTSSDLMSLSDSEGDILSTEGSSIQKKYNAFQKIKKFFGRLLKVTPSCCRCQRLH</sequence>
<dbReference type="Proteomes" id="UP000887116">
    <property type="component" value="Unassembled WGS sequence"/>
</dbReference>
<dbReference type="AlphaFoldDB" id="A0A8X6F7Q3"/>